<dbReference type="RefSeq" id="WP_014488249.1">
    <property type="nucleotide sequence ID" value="NC_017243.1"/>
</dbReference>
<dbReference type="PATRIC" id="fig|1045858.4.peg.1814"/>
<dbReference type="EMBL" id="CP002874">
    <property type="protein sequence ID" value="AEM22428.1"/>
    <property type="molecule type" value="Genomic_DNA"/>
</dbReference>
<dbReference type="GeneID" id="44970335"/>
<evidence type="ECO:0000313" key="2">
    <source>
        <dbReference type="Proteomes" id="UP000008522"/>
    </source>
</evidence>
<dbReference type="Proteomes" id="UP000008522">
    <property type="component" value="Chromosome"/>
</dbReference>
<name>G0EJN2_BRAIP</name>
<dbReference type="KEGG" id="bip:Bint_1812"/>
<reference evidence="1 2" key="1">
    <citation type="journal article" date="2011" name="BMC Genomics">
        <title>Complete genome sequence of Brachyspira intermedia reveals unique genomic features in Brachyspira species and phage-mediated horizontal gene transfer.</title>
        <authorList>
            <person name="Hafstrom T."/>
            <person name="Jansson D.S."/>
            <person name="Segerman B."/>
        </authorList>
    </citation>
    <scope>NUCLEOTIDE SEQUENCE [LARGE SCALE GENOMIC DNA]</scope>
    <source>
        <strain evidence="2">ATCC 51140 / PWS/A</strain>
    </source>
</reference>
<evidence type="ECO:0008006" key="3">
    <source>
        <dbReference type="Google" id="ProtNLM"/>
    </source>
</evidence>
<accession>G0EJN2</accession>
<evidence type="ECO:0000313" key="1">
    <source>
        <dbReference type="EMBL" id="AEM22428.1"/>
    </source>
</evidence>
<keyword evidence="2" id="KW-1185">Reference proteome</keyword>
<dbReference type="OrthoDB" id="5175471at2"/>
<sequence length="262" mass="30558">MRLSDVLSKKVSSEFVPVDNFFGYRKYKMGKSKKIDIGTVALNFFCEKCDEYRTFYSRYEADCIYIDEKKANINCMLFDKCNTFVVVIFLIEIENSITDNLPKVRILKKYINKFDNVKLIDNIYGEYTDKLEMANIAFNANLGAGSIIYLRKLFELITEEIAVKSGISIDFTTKNGKNKKKIFKDLLKEVDEKCNIIPVEFSKNRYDLFRKLSDIIHGEYDENTAIEKFDAFYRLITGILDNIKNREELIETAKKVGLKKDE</sequence>
<dbReference type="AlphaFoldDB" id="G0EJN2"/>
<dbReference type="HOGENOM" id="CLU_996938_0_0_12"/>
<protein>
    <recommendedName>
        <fullName evidence="3">DUF4145 domain-containing protein</fullName>
    </recommendedName>
</protein>
<organism evidence="1 2">
    <name type="scientific">Brachyspira intermedia (strain ATCC 51140 / PWS/A)</name>
    <name type="common">Serpulina intermedia</name>
    <dbReference type="NCBI Taxonomy" id="1045858"/>
    <lineage>
        <taxon>Bacteria</taxon>
        <taxon>Pseudomonadati</taxon>
        <taxon>Spirochaetota</taxon>
        <taxon>Spirochaetia</taxon>
        <taxon>Brachyspirales</taxon>
        <taxon>Brachyspiraceae</taxon>
        <taxon>Brachyspira</taxon>
    </lineage>
</organism>
<proteinExistence type="predicted"/>
<dbReference type="eggNOG" id="ENOG50341TE">
    <property type="taxonomic scope" value="Bacteria"/>
</dbReference>
<gene>
    <name evidence="1" type="ordered locus">Bint_1812</name>
</gene>